<organism evidence="1 2">
    <name type="scientific">Choanephora cucurbitarum</name>
    <dbReference type="NCBI Taxonomy" id="101091"/>
    <lineage>
        <taxon>Eukaryota</taxon>
        <taxon>Fungi</taxon>
        <taxon>Fungi incertae sedis</taxon>
        <taxon>Mucoromycota</taxon>
        <taxon>Mucoromycotina</taxon>
        <taxon>Mucoromycetes</taxon>
        <taxon>Mucorales</taxon>
        <taxon>Mucorineae</taxon>
        <taxon>Choanephoraceae</taxon>
        <taxon>Choanephoroideae</taxon>
        <taxon>Choanephora</taxon>
    </lineage>
</organism>
<dbReference type="Proteomes" id="UP000093000">
    <property type="component" value="Unassembled WGS sequence"/>
</dbReference>
<proteinExistence type="predicted"/>
<dbReference type="AlphaFoldDB" id="A0A1C7MXU1"/>
<protein>
    <submittedName>
        <fullName evidence="1">Uncharacterized protein</fullName>
    </submittedName>
</protein>
<accession>A0A1C7MXU1</accession>
<name>A0A1C7MXU1_9FUNG</name>
<evidence type="ECO:0000313" key="1">
    <source>
        <dbReference type="EMBL" id="OBZ81618.1"/>
    </source>
</evidence>
<comment type="caution">
    <text evidence="1">The sequence shown here is derived from an EMBL/GenBank/DDBJ whole genome shotgun (WGS) entry which is preliminary data.</text>
</comment>
<dbReference type="InParanoid" id="A0A1C7MXU1"/>
<sequence length="87" mass="10360">MKRFSGDYVVKVDPITDFDLLRLEVLVEEWYGSLRKYMDPKGFTIHQHYLEHLTRGCQKTSTCRKSAVTLWREEQEVSRPKLTQPRS</sequence>
<evidence type="ECO:0000313" key="2">
    <source>
        <dbReference type="Proteomes" id="UP000093000"/>
    </source>
</evidence>
<reference evidence="1 2" key="1">
    <citation type="submission" date="2016-03" db="EMBL/GenBank/DDBJ databases">
        <title>Choanephora cucurbitarum.</title>
        <authorList>
            <person name="Min B."/>
            <person name="Park H."/>
            <person name="Park J.-H."/>
            <person name="Shin H.-D."/>
            <person name="Choi I.-G."/>
        </authorList>
    </citation>
    <scope>NUCLEOTIDE SEQUENCE [LARGE SCALE GENOMIC DNA]</scope>
    <source>
        <strain evidence="1 2">KUS-F28377</strain>
    </source>
</reference>
<dbReference type="EMBL" id="LUGH01001122">
    <property type="protein sequence ID" value="OBZ81618.1"/>
    <property type="molecule type" value="Genomic_DNA"/>
</dbReference>
<gene>
    <name evidence="1" type="ORF">A0J61_10332</name>
</gene>
<keyword evidence="2" id="KW-1185">Reference proteome</keyword>